<proteinExistence type="predicted"/>
<name>A0A7S8BJA4_9GAMM</name>
<organism evidence="1 2">
    <name type="scientific">Pseudoalteromonas rubra</name>
    <dbReference type="NCBI Taxonomy" id="43658"/>
    <lineage>
        <taxon>Bacteria</taxon>
        <taxon>Pseudomonadati</taxon>
        <taxon>Pseudomonadota</taxon>
        <taxon>Gammaproteobacteria</taxon>
        <taxon>Alteromonadales</taxon>
        <taxon>Pseudoalteromonadaceae</taxon>
        <taxon>Pseudoalteromonas</taxon>
    </lineage>
</organism>
<evidence type="ECO:0000313" key="1">
    <source>
        <dbReference type="EMBL" id="QPB82216.1"/>
    </source>
</evidence>
<dbReference type="AlphaFoldDB" id="A0A7S8BJA4"/>
<sequence>MRTVCFWCCLMCLALLILSFSLLFNYWKQEALHDKRIIALCQLINVADVLKQRTDKLELLKRPDWQSDIYPQIKQGECRERVVLLNGAMIDIFGNSYLIAKDGEKLMVLSDLSAYSDEILMKHFVVALKL</sequence>
<dbReference type="EMBL" id="CP045429">
    <property type="protein sequence ID" value="QPB82216.1"/>
    <property type="molecule type" value="Genomic_DNA"/>
</dbReference>
<dbReference type="Proteomes" id="UP000305729">
    <property type="component" value="Chromosome 1"/>
</dbReference>
<protein>
    <submittedName>
        <fullName evidence="1">Uncharacterized protein</fullName>
    </submittedName>
</protein>
<dbReference type="OrthoDB" id="9946787at2"/>
<reference evidence="1 2" key="1">
    <citation type="submission" date="2019-10" db="EMBL/GenBank/DDBJ databases">
        <title>Pseudoalteromonas rubra S4059.</title>
        <authorList>
            <person name="Paulsen S."/>
            <person name="Wang X."/>
        </authorList>
    </citation>
    <scope>NUCLEOTIDE SEQUENCE [LARGE SCALE GENOMIC DNA]</scope>
    <source>
        <strain evidence="1 2">S4059</strain>
    </source>
</reference>
<gene>
    <name evidence="1" type="ORF">CWC22_004000</name>
</gene>
<dbReference type="RefSeq" id="WP_125557919.1">
    <property type="nucleotide sequence ID" value="NZ_CP045429.1"/>
</dbReference>
<evidence type="ECO:0000313" key="2">
    <source>
        <dbReference type="Proteomes" id="UP000305729"/>
    </source>
</evidence>
<accession>A0A7S8BJA4</accession>